<evidence type="ECO:0000256" key="1">
    <source>
        <dbReference type="SAM" id="Phobius"/>
    </source>
</evidence>
<sequence>MNEEFNLYEEEFQKYSKALLSKFHQAPTATQQDYREAIEEFNNLKRSLDGMQLSIGNRSGPQFTKLTQYKSEFQQIKQSYTQYVQHTSPTLAMAIEQNEKLIEYTKIAYEAEGHATHIQFQLQNQTHKLDGMIKKTNEATHDIGTSESLINRMKNRAIYRKILTYSMVALILVSVIIIIWYNFF</sequence>
<gene>
    <name evidence="2" type="ORF">PPRIM_AZ9-3.1.T0060509</name>
</gene>
<keyword evidence="3" id="KW-1185">Reference proteome</keyword>
<dbReference type="OMA" id="EGHATHI"/>
<proteinExistence type="predicted"/>
<dbReference type="EMBL" id="CAJJDM010000003">
    <property type="protein sequence ID" value="CAD8044425.1"/>
    <property type="molecule type" value="Genomic_DNA"/>
</dbReference>
<comment type="caution">
    <text evidence="2">The sequence shown here is derived from an EMBL/GenBank/DDBJ whole genome shotgun (WGS) entry which is preliminary data.</text>
</comment>
<keyword evidence="1" id="KW-1133">Transmembrane helix</keyword>
<name>A0A8S1JR11_PARPR</name>
<organism evidence="2 3">
    <name type="scientific">Paramecium primaurelia</name>
    <dbReference type="NCBI Taxonomy" id="5886"/>
    <lineage>
        <taxon>Eukaryota</taxon>
        <taxon>Sar</taxon>
        <taxon>Alveolata</taxon>
        <taxon>Ciliophora</taxon>
        <taxon>Intramacronucleata</taxon>
        <taxon>Oligohymenophorea</taxon>
        <taxon>Peniculida</taxon>
        <taxon>Parameciidae</taxon>
        <taxon>Paramecium</taxon>
    </lineage>
</organism>
<evidence type="ECO:0000313" key="3">
    <source>
        <dbReference type="Proteomes" id="UP000688137"/>
    </source>
</evidence>
<keyword evidence="1" id="KW-0472">Membrane</keyword>
<reference evidence="2" key="1">
    <citation type="submission" date="2021-01" db="EMBL/GenBank/DDBJ databases">
        <authorList>
            <consortium name="Genoscope - CEA"/>
            <person name="William W."/>
        </authorList>
    </citation>
    <scope>NUCLEOTIDE SEQUENCE</scope>
</reference>
<keyword evidence="1" id="KW-0812">Transmembrane</keyword>
<dbReference type="Proteomes" id="UP000688137">
    <property type="component" value="Unassembled WGS sequence"/>
</dbReference>
<protein>
    <submittedName>
        <fullName evidence="2">Uncharacterized protein</fullName>
    </submittedName>
</protein>
<feature type="transmembrane region" description="Helical" evidence="1">
    <location>
        <begin position="162"/>
        <end position="183"/>
    </location>
</feature>
<accession>A0A8S1JR11</accession>
<evidence type="ECO:0000313" key="2">
    <source>
        <dbReference type="EMBL" id="CAD8044425.1"/>
    </source>
</evidence>
<dbReference type="AlphaFoldDB" id="A0A8S1JR11"/>